<dbReference type="OrthoDB" id="8879391at2759"/>
<feature type="transmembrane region" description="Helical" evidence="1">
    <location>
        <begin position="333"/>
        <end position="354"/>
    </location>
</feature>
<name>A0A0S4JQN2_BODSA</name>
<feature type="transmembrane region" description="Helical" evidence="1">
    <location>
        <begin position="48"/>
        <end position="70"/>
    </location>
</feature>
<dbReference type="PANTHER" id="PTHR10153">
    <property type="entry name" value="SMALL CONDUCTANCE CALCIUM-ACTIVATED POTASSIUM CHANNEL"/>
    <property type="match status" value="1"/>
</dbReference>
<dbReference type="GO" id="GO:0016286">
    <property type="term" value="F:small conductance calcium-activated potassium channel activity"/>
    <property type="evidence" value="ECO:0007669"/>
    <property type="project" value="InterPro"/>
</dbReference>
<evidence type="ECO:0000313" key="2">
    <source>
        <dbReference type="EMBL" id="CUG91351.1"/>
    </source>
</evidence>
<feature type="transmembrane region" description="Helical" evidence="1">
    <location>
        <begin position="264"/>
        <end position="285"/>
    </location>
</feature>
<keyword evidence="1" id="KW-0812">Transmembrane</keyword>
<dbReference type="InterPro" id="IPR015449">
    <property type="entry name" value="K_chnl_Ca-activ_SK"/>
</dbReference>
<dbReference type="AlphaFoldDB" id="A0A0S4JQN2"/>
<dbReference type="SUPFAM" id="SSF81324">
    <property type="entry name" value="Voltage-gated potassium channels"/>
    <property type="match status" value="1"/>
</dbReference>
<keyword evidence="1" id="KW-1133">Transmembrane helix</keyword>
<keyword evidence="1" id="KW-0472">Membrane</keyword>
<keyword evidence="3" id="KW-1185">Reference proteome</keyword>
<evidence type="ECO:0000256" key="1">
    <source>
        <dbReference type="SAM" id="Phobius"/>
    </source>
</evidence>
<accession>A0A0S4JQN2</accession>
<evidence type="ECO:0000313" key="3">
    <source>
        <dbReference type="Proteomes" id="UP000051952"/>
    </source>
</evidence>
<feature type="transmembrane region" description="Helical" evidence="1">
    <location>
        <begin position="90"/>
        <end position="113"/>
    </location>
</feature>
<dbReference type="GO" id="GO:0016020">
    <property type="term" value="C:membrane"/>
    <property type="evidence" value="ECO:0007669"/>
    <property type="project" value="InterPro"/>
</dbReference>
<reference evidence="3" key="1">
    <citation type="submission" date="2015-09" db="EMBL/GenBank/DDBJ databases">
        <authorList>
            <consortium name="Pathogen Informatics"/>
        </authorList>
    </citation>
    <scope>NUCLEOTIDE SEQUENCE [LARGE SCALE GENOMIC DNA]</scope>
    <source>
        <strain evidence="3">Lake Konstanz</strain>
    </source>
</reference>
<organism evidence="2 3">
    <name type="scientific">Bodo saltans</name>
    <name type="common">Flagellated protozoan</name>
    <dbReference type="NCBI Taxonomy" id="75058"/>
    <lineage>
        <taxon>Eukaryota</taxon>
        <taxon>Discoba</taxon>
        <taxon>Euglenozoa</taxon>
        <taxon>Kinetoplastea</taxon>
        <taxon>Metakinetoplastina</taxon>
        <taxon>Eubodonida</taxon>
        <taxon>Bodonidae</taxon>
        <taxon>Bodo</taxon>
    </lineage>
</organism>
<dbReference type="VEuPathDB" id="TriTrypDB:BSAL_31455"/>
<dbReference type="Gene3D" id="1.10.287.70">
    <property type="match status" value="1"/>
</dbReference>
<gene>
    <name evidence="2" type="ORF">BSAL_31455</name>
</gene>
<sequence>MSDRMNAAQDHAFTSSRARLALLLRRRVGSKREDKDFDRMVRHKTVQIVVFSFMGVAMMVIELLTSWAYFSDTHEAVDAYYDDPAVSVRLANALTLGQAFISTSTFVAIVLITQKYQVELIRKRAEWSGTNIFEVEGFRGVAVRDTTQRDYFLSSFNFWRSRLAVSCGAEILVHLIHPIMCLASVSSVPDDPANYEYTPINITYKLFQLAMFLRLYLVRDLVREFHPAYLHRFEIVTHDPDLLSVGYDIDTLLTVKMTIHSHPIFWFVFASVLLILVFGVAVFNFERVEGPIDPDTVRVVSLRPEDAFWFAFDSSRNIGATTQPIPRTVIGRFLTAFCIIGGISLGALYSGVLVSQIPPSKELKQAMEYIHTTQADNQLRVAAAELIQTAWRRKSLRLRQNTLDGSAAVRRHGAVKIGDIIIDAAAAAEQAVQDEYLHRFGLDPGSQGHKGDRLYYAVKHFQTTRKNLQGSFTQAKDVVVNQKMDAIMALSHALKRELLEHQHDFEATEKEILDQFTSINELVLYYRKLGHVAI</sequence>
<dbReference type="Proteomes" id="UP000051952">
    <property type="component" value="Unassembled WGS sequence"/>
</dbReference>
<protein>
    <submittedName>
        <fullName evidence="2">Membrane-associated protein, putative</fullName>
    </submittedName>
</protein>
<dbReference type="EMBL" id="CYKH01001908">
    <property type="protein sequence ID" value="CUG91351.1"/>
    <property type="molecule type" value="Genomic_DNA"/>
</dbReference>
<proteinExistence type="predicted"/>